<evidence type="ECO:0000256" key="2">
    <source>
        <dbReference type="ARBA" id="ARBA00017823"/>
    </source>
</evidence>
<evidence type="ECO:0000256" key="4">
    <source>
        <dbReference type="ARBA" id="ARBA00022795"/>
    </source>
</evidence>
<accession>A0A1W1YHA6</accession>
<feature type="region of interest" description="Disordered" evidence="7">
    <location>
        <begin position="1"/>
        <end position="32"/>
    </location>
</feature>
<reference evidence="9 10" key="1">
    <citation type="submission" date="2017-04" db="EMBL/GenBank/DDBJ databases">
        <authorList>
            <person name="Afonso C.L."/>
            <person name="Miller P.J."/>
            <person name="Scott M.A."/>
            <person name="Spackman E."/>
            <person name="Goraichik I."/>
            <person name="Dimitrov K.M."/>
            <person name="Suarez D.L."/>
            <person name="Swayne D.E."/>
        </authorList>
    </citation>
    <scope>NUCLEOTIDE SEQUENCE [LARGE SCALE GENOMIC DNA]</scope>
    <source>
        <strain evidence="9 10">DSM 12816</strain>
    </source>
</reference>
<feature type="compositionally biased region" description="Polar residues" evidence="7">
    <location>
        <begin position="16"/>
        <end position="31"/>
    </location>
</feature>
<dbReference type="STRING" id="1122930.SAMN02745168_0412"/>
<gene>
    <name evidence="9" type="ORF">SAMN02745168_0412</name>
</gene>
<dbReference type="GO" id="GO:0045892">
    <property type="term" value="P:negative regulation of DNA-templated transcription"/>
    <property type="evidence" value="ECO:0007669"/>
    <property type="project" value="InterPro"/>
</dbReference>
<evidence type="ECO:0000256" key="3">
    <source>
        <dbReference type="ARBA" id="ARBA00022491"/>
    </source>
</evidence>
<protein>
    <recommendedName>
        <fullName evidence="2">Negative regulator of flagellin synthesis</fullName>
    </recommendedName>
</protein>
<dbReference type="InterPro" id="IPR031316">
    <property type="entry name" value="FlgM_C"/>
</dbReference>
<evidence type="ECO:0000256" key="5">
    <source>
        <dbReference type="ARBA" id="ARBA00023015"/>
    </source>
</evidence>
<evidence type="ECO:0000256" key="6">
    <source>
        <dbReference type="ARBA" id="ARBA00023163"/>
    </source>
</evidence>
<dbReference type="InterPro" id="IPR007412">
    <property type="entry name" value="FlgM"/>
</dbReference>
<organism evidence="9 10">
    <name type="scientific">Papillibacter cinnamivorans DSM 12816</name>
    <dbReference type="NCBI Taxonomy" id="1122930"/>
    <lineage>
        <taxon>Bacteria</taxon>
        <taxon>Bacillati</taxon>
        <taxon>Bacillota</taxon>
        <taxon>Clostridia</taxon>
        <taxon>Eubacteriales</taxon>
        <taxon>Oscillospiraceae</taxon>
        <taxon>Papillibacter</taxon>
    </lineage>
</organism>
<dbReference type="InterPro" id="IPR035890">
    <property type="entry name" value="Anti-sigma-28_factor_FlgM_sf"/>
</dbReference>
<dbReference type="GO" id="GO:0044781">
    <property type="term" value="P:bacterial-type flagellum organization"/>
    <property type="evidence" value="ECO:0007669"/>
    <property type="project" value="UniProtKB-KW"/>
</dbReference>
<proteinExistence type="inferred from homology"/>
<dbReference type="RefSeq" id="WP_084233058.1">
    <property type="nucleotide sequence ID" value="NZ_FWXW01000001.1"/>
</dbReference>
<dbReference type="Proteomes" id="UP000192790">
    <property type="component" value="Unassembled WGS sequence"/>
</dbReference>
<evidence type="ECO:0000256" key="7">
    <source>
        <dbReference type="SAM" id="MobiDB-lite"/>
    </source>
</evidence>
<keyword evidence="6" id="KW-0804">Transcription</keyword>
<dbReference type="NCBIfam" id="TIGR03824">
    <property type="entry name" value="FlgM_jcvi"/>
    <property type="match status" value="1"/>
</dbReference>
<dbReference type="AlphaFoldDB" id="A0A1W1YHA6"/>
<dbReference type="Pfam" id="PF04316">
    <property type="entry name" value="FlgM"/>
    <property type="match status" value="1"/>
</dbReference>
<comment type="similarity">
    <text evidence="1">Belongs to the FlgM family.</text>
</comment>
<evidence type="ECO:0000256" key="1">
    <source>
        <dbReference type="ARBA" id="ARBA00005322"/>
    </source>
</evidence>
<dbReference type="SUPFAM" id="SSF101498">
    <property type="entry name" value="Anti-sigma factor FlgM"/>
    <property type="match status" value="1"/>
</dbReference>
<evidence type="ECO:0000313" key="9">
    <source>
        <dbReference type="EMBL" id="SMC35523.1"/>
    </source>
</evidence>
<sequence length="98" mass="10871">MKINSITPGNMLESYKGNQINRTQSSQQTGTVDRVELSEGAQNFASVIADVKDSLETRSPEEKKHIDQVASQIRNGTYKVDSSKIAEKMLGHIFDETV</sequence>
<keyword evidence="10" id="KW-1185">Reference proteome</keyword>
<name>A0A1W1YHA6_9FIRM</name>
<evidence type="ECO:0000313" key="10">
    <source>
        <dbReference type="Proteomes" id="UP000192790"/>
    </source>
</evidence>
<keyword evidence="4" id="KW-1005">Bacterial flagellum biogenesis</keyword>
<dbReference type="EMBL" id="FWXW01000001">
    <property type="protein sequence ID" value="SMC35523.1"/>
    <property type="molecule type" value="Genomic_DNA"/>
</dbReference>
<feature type="domain" description="Anti-sigma-28 factor FlgM C-terminal" evidence="8">
    <location>
        <begin position="33"/>
        <end position="90"/>
    </location>
</feature>
<evidence type="ECO:0000259" key="8">
    <source>
        <dbReference type="Pfam" id="PF04316"/>
    </source>
</evidence>
<keyword evidence="5" id="KW-0805">Transcription regulation</keyword>
<dbReference type="OrthoDB" id="2112800at2"/>
<keyword evidence="3" id="KW-0678">Repressor</keyword>